<sequence>MRPEMHFTSITATLVTALMASPVVNTTVFLANRQASDGSEEQVAWTNGTPDPCSGFTAIVGGTANSCGINFNVDGTNGPFQFEGCGGVGLSLEHNDQFNSNCVFQKGAIINCPVPATIGAVGNGRFACS</sequence>
<keyword evidence="3" id="KW-1185">Reference proteome</keyword>
<dbReference type="AlphaFoldDB" id="A0AA40C9E7"/>
<name>A0AA40C9E7_9PEZI</name>
<evidence type="ECO:0000256" key="1">
    <source>
        <dbReference type="SAM" id="SignalP"/>
    </source>
</evidence>
<feature type="chain" id="PRO_5041281907" evidence="1">
    <location>
        <begin position="27"/>
        <end position="129"/>
    </location>
</feature>
<protein>
    <submittedName>
        <fullName evidence="2">Uncharacterized protein</fullName>
    </submittedName>
</protein>
<reference evidence="2" key="1">
    <citation type="submission" date="2023-06" db="EMBL/GenBank/DDBJ databases">
        <title>Genome-scale phylogeny and comparative genomics of the fungal order Sordariales.</title>
        <authorList>
            <consortium name="Lawrence Berkeley National Laboratory"/>
            <person name="Hensen N."/>
            <person name="Bonometti L."/>
            <person name="Westerberg I."/>
            <person name="Brannstrom I.O."/>
            <person name="Guillou S."/>
            <person name="Cros-Aarteil S."/>
            <person name="Calhoun S."/>
            <person name="Haridas S."/>
            <person name="Kuo A."/>
            <person name="Mondo S."/>
            <person name="Pangilinan J."/>
            <person name="Riley R."/>
            <person name="LaButti K."/>
            <person name="Andreopoulos B."/>
            <person name="Lipzen A."/>
            <person name="Chen C."/>
            <person name="Yanf M."/>
            <person name="Daum C."/>
            <person name="Ng V."/>
            <person name="Clum A."/>
            <person name="Steindorff A."/>
            <person name="Ohm R."/>
            <person name="Martin F."/>
            <person name="Silar P."/>
            <person name="Natvig D."/>
            <person name="Lalanne C."/>
            <person name="Gautier V."/>
            <person name="Ament-velasquez S.L."/>
            <person name="Kruys A."/>
            <person name="Hutchinson M.I."/>
            <person name="Powell A.J."/>
            <person name="Barry K."/>
            <person name="Miller A.N."/>
            <person name="Grigoriev I.V."/>
            <person name="Debuchy R."/>
            <person name="Gladieux P."/>
            <person name="Thoren M.H."/>
            <person name="Johannesson H."/>
        </authorList>
    </citation>
    <scope>NUCLEOTIDE SEQUENCE</scope>
    <source>
        <strain evidence="2">SMH3391-2</strain>
    </source>
</reference>
<organism evidence="2 3">
    <name type="scientific">Bombardia bombarda</name>
    <dbReference type="NCBI Taxonomy" id="252184"/>
    <lineage>
        <taxon>Eukaryota</taxon>
        <taxon>Fungi</taxon>
        <taxon>Dikarya</taxon>
        <taxon>Ascomycota</taxon>
        <taxon>Pezizomycotina</taxon>
        <taxon>Sordariomycetes</taxon>
        <taxon>Sordariomycetidae</taxon>
        <taxon>Sordariales</taxon>
        <taxon>Lasiosphaeriaceae</taxon>
        <taxon>Bombardia</taxon>
    </lineage>
</organism>
<accession>A0AA40C9E7</accession>
<evidence type="ECO:0000313" key="2">
    <source>
        <dbReference type="EMBL" id="KAK0630336.1"/>
    </source>
</evidence>
<evidence type="ECO:0000313" key="3">
    <source>
        <dbReference type="Proteomes" id="UP001174934"/>
    </source>
</evidence>
<keyword evidence="1" id="KW-0732">Signal</keyword>
<gene>
    <name evidence="2" type="ORF">B0T17DRAFT_616004</name>
</gene>
<proteinExistence type="predicted"/>
<dbReference type="EMBL" id="JAULSR010000002">
    <property type="protein sequence ID" value="KAK0630336.1"/>
    <property type="molecule type" value="Genomic_DNA"/>
</dbReference>
<dbReference type="Proteomes" id="UP001174934">
    <property type="component" value="Unassembled WGS sequence"/>
</dbReference>
<comment type="caution">
    <text evidence="2">The sequence shown here is derived from an EMBL/GenBank/DDBJ whole genome shotgun (WGS) entry which is preliminary data.</text>
</comment>
<feature type="signal peptide" evidence="1">
    <location>
        <begin position="1"/>
        <end position="26"/>
    </location>
</feature>